<evidence type="ECO:0000259" key="2">
    <source>
        <dbReference type="Pfam" id="PF08522"/>
    </source>
</evidence>
<dbReference type="EMBL" id="BDCR01000003">
    <property type="protein sequence ID" value="GAT63239.1"/>
    <property type="molecule type" value="Genomic_DNA"/>
</dbReference>
<dbReference type="Gene3D" id="2.60.40.1740">
    <property type="entry name" value="hypothetical protein (bacova_03559)"/>
    <property type="match status" value="1"/>
</dbReference>
<proteinExistence type="predicted"/>
<organism evidence="4 5">
    <name type="scientific">Paludibacter jiangxiensis</name>
    <dbReference type="NCBI Taxonomy" id="681398"/>
    <lineage>
        <taxon>Bacteria</taxon>
        <taxon>Pseudomonadati</taxon>
        <taxon>Bacteroidota</taxon>
        <taxon>Bacteroidia</taxon>
        <taxon>Bacteroidales</taxon>
        <taxon>Paludibacteraceae</taxon>
        <taxon>Paludibacter</taxon>
    </lineage>
</organism>
<protein>
    <recommendedName>
        <fullName evidence="6">Adhesin</fullName>
    </recommendedName>
</protein>
<dbReference type="InterPro" id="IPR040580">
    <property type="entry name" value="DUF5627"/>
</dbReference>
<gene>
    <name evidence="4" type="ORF">PJIAN_3556</name>
</gene>
<dbReference type="Proteomes" id="UP000076586">
    <property type="component" value="Unassembled WGS sequence"/>
</dbReference>
<keyword evidence="1" id="KW-0732">Signal</keyword>
<sequence length="344" mass="37542">MKRINLFSVLCTAILALLVTSCHNQDAEFPDFGRTTVYFAYQFPVRTIVLGDDTYDTSLDNAHQCQIYATMGGVYANKKKIDIDFSVDNSLCNNLLFTTGGAAVKAMPSNYYTLSGNKISLDHSLMGCVGVQLTDAFFADPLSLQNTYVIPLRMTKVANADSILSGIPKVANAARANSALWDVQPKDFVLYCVKFINQYHANYLRRGKDVITLGSATTTNIRHNQYVEKDEVCSTSTVSLNAVQLPIKVVDGGGNTVACTLLLTFDSQGKCTVSSSTTGFTATGTGMFVKNGEKKSWGNVDRSAIYLNYNITMGASGKSYQTNDTLVVRDRGVKMETFLPVNNN</sequence>
<dbReference type="AlphaFoldDB" id="A0A161LVF1"/>
<evidence type="ECO:0000313" key="5">
    <source>
        <dbReference type="Proteomes" id="UP000076586"/>
    </source>
</evidence>
<accession>A0A161LVF1</accession>
<keyword evidence="5" id="KW-1185">Reference proteome</keyword>
<evidence type="ECO:0008006" key="6">
    <source>
        <dbReference type="Google" id="ProtNLM"/>
    </source>
</evidence>
<feature type="signal peptide" evidence="1">
    <location>
        <begin position="1"/>
        <end position="24"/>
    </location>
</feature>
<dbReference type="RefSeq" id="WP_068704227.1">
    <property type="nucleotide sequence ID" value="NZ_BDCR01000003.1"/>
</dbReference>
<dbReference type="Gene3D" id="2.40.128.420">
    <property type="match status" value="1"/>
</dbReference>
<comment type="caution">
    <text evidence="4">The sequence shown here is derived from an EMBL/GenBank/DDBJ whole genome shotgun (WGS) entry which is preliminary data.</text>
</comment>
<dbReference type="PROSITE" id="PS51257">
    <property type="entry name" value="PROKAR_LIPOPROTEIN"/>
    <property type="match status" value="1"/>
</dbReference>
<evidence type="ECO:0000313" key="4">
    <source>
        <dbReference type="EMBL" id="GAT63239.1"/>
    </source>
</evidence>
<reference evidence="5" key="2">
    <citation type="journal article" date="2017" name="Genome Announc.">
        <title>Draft genome sequence of Paludibacter jiangxiensis NM7(T), a propionate-producing fermentative bacterium.</title>
        <authorList>
            <person name="Qiu Y.-L."/>
            <person name="Tourlousse D.M."/>
            <person name="Matsuura N."/>
            <person name="Ohashi A."/>
            <person name="Sekiguchi Y."/>
        </authorList>
    </citation>
    <scope>NUCLEOTIDE SEQUENCE [LARGE SCALE GENOMIC DNA]</scope>
    <source>
        <strain evidence="5">NM7</strain>
    </source>
</reference>
<evidence type="ECO:0000259" key="3">
    <source>
        <dbReference type="Pfam" id="PF18620"/>
    </source>
</evidence>
<feature type="domain" description="BT-3987-like N-terminal" evidence="2">
    <location>
        <begin position="35"/>
        <end position="160"/>
    </location>
</feature>
<dbReference type="Pfam" id="PF08522">
    <property type="entry name" value="BT_3987-like_N"/>
    <property type="match status" value="1"/>
</dbReference>
<dbReference type="Pfam" id="PF18620">
    <property type="entry name" value="DUF5627"/>
    <property type="match status" value="1"/>
</dbReference>
<evidence type="ECO:0000256" key="1">
    <source>
        <dbReference type="SAM" id="SignalP"/>
    </source>
</evidence>
<name>A0A161LVF1_9BACT</name>
<feature type="chain" id="PRO_5007825017" description="Adhesin" evidence="1">
    <location>
        <begin position="25"/>
        <end position="344"/>
    </location>
</feature>
<feature type="domain" description="DUF5627" evidence="3">
    <location>
        <begin position="198"/>
        <end position="332"/>
    </location>
</feature>
<dbReference type="InterPro" id="IPR013728">
    <property type="entry name" value="BT_3987-like_N"/>
</dbReference>
<dbReference type="STRING" id="681398.PJIAN_3556"/>
<reference evidence="5" key="1">
    <citation type="submission" date="2016-04" db="EMBL/GenBank/DDBJ databases">
        <title>Draft genome sequence of Paludibacter jiangxiensis strain NM7.</title>
        <authorList>
            <person name="Qiu Y."/>
            <person name="Matsuura N."/>
            <person name="Ohashi A."/>
            <person name="Tourlousse M.D."/>
            <person name="Sekiguchi Y."/>
        </authorList>
    </citation>
    <scope>NUCLEOTIDE SEQUENCE [LARGE SCALE GENOMIC DNA]</scope>
    <source>
        <strain evidence="5">NM7</strain>
    </source>
</reference>
<dbReference type="OrthoDB" id="1041979at2"/>